<dbReference type="Proteomes" id="UP000235392">
    <property type="component" value="Unassembled WGS sequence"/>
</dbReference>
<comment type="caution">
    <text evidence="3">The sequence shown here is derived from an EMBL/GenBank/DDBJ whole genome shotgun (WGS) entry which is preliminary data.</text>
</comment>
<protein>
    <recommendedName>
        <fullName evidence="2">Protein CPL1-like domain-containing protein</fullName>
    </recommendedName>
</protein>
<feature type="compositionally biased region" description="Basic and acidic residues" evidence="1">
    <location>
        <begin position="272"/>
        <end position="283"/>
    </location>
</feature>
<organism evidence="3 4">
    <name type="scientific">Puccinia coronata f. sp. avenae</name>
    <dbReference type="NCBI Taxonomy" id="200324"/>
    <lineage>
        <taxon>Eukaryota</taxon>
        <taxon>Fungi</taxon>
        <taxon>Dikarya</taxon>
        <taxon>Basidiomycota</taxon>
        <taxon>Pucciniomycotina</taxon>
        <taxon>Pucciniomycetes</taxon>
        <taxon>Pucciniales</taxon>
        <taxon>Pucciniaceae</taxon>
        <taxon>Puccinia</taxon>
    </lineage>
</organism>
<feature type="domain" description="Protein CPL1-like" evidence="2">
    <location>
        <begin position="305"/>
        <end position="354"/>
    </location>
</feature>
<reference evidence="3 4" key="1">
    <citation type="submission" date="2017-11" db="EMBL/GenBank/DDBJ databases">
        <title>De novo assembly and phasing of dikaryotic genomes from two isolates of Puccinia coronata f. sp. avenae, the causal agent of oat crown rust.</title>
        <authorList>
            <person name="Miller M.E."/>
            <person name="Zhang Y."/>
            <person name="Omidvar V."/>
            <person name="Sperschneider J."/>
            <person name="Schwessinger B."/>
            <person name="Raley C."/>
            <person name="Palmer J.M."/>
            <person name="Garnica D."/>
            <person name="Upadhyaya N."/>
            <person name="Rathjen J."/>
            <person name="Taylor J.M."/>
            <person name="Park R.F."/>
            <person name="Dodds P.N."/>
            <person name="Hirsch C.D."/>
            <person name="Kianian S.F."/>
            <person name="Figueroa M."/>
        </authorList>
    </citation>
    <scope>NUCLEOTIDE SEQUENCE [LARGE SCALE GENOMIC DNA]</scope>
    <source>
        <strain evidence="3">12SD80</strain>
    </source>
</reference>
<dbReference type="InterPro" id="IPR038955">
    <property type="entry name" value="PriA/CPL1_fungi"/>
</dbReference>
<gene>
    <name evidence="3" type="ORF">PCASD_18337</name>
</gene>
<dbReference type="PANTHER" id="PTHR35192">
    <property type="entry name" value="PROTEIN, PUTATIVE-RELATED"/>
    <property type="match status" value="1"/>
</dbReference>
<name>A0A2N5T400_9BASI</name>
<dbReference type="PANTHER" id="PTHR35192:SF2">
    <property type="entry name" value="APPLE DOMAIN-CONTAINING PROTEIN"/>
    <property type="match status" value="1"/>
</dbReference>
<evidence type="ECO:0000259" key="2">
    <source>
        <dbReference type="Pfam" id="PF21671"/>
    </source>
</evidence>
<evidence type="ECO:0000256" key="1">
    <source>
        <dbReference type="SAM" id="MobiDB-lite"/>
    </source>
</evidence>
<proteinExistence type="predicted"/>
<sequence length="372" mass="39853">MCTLKAAPIHYIWCPNLADHPGAARLHVLRTETLWNPDSRMVHPSFFHERDLIIGASLARAGCREIWAPSSTIPLHPVGLSYEFSSIRAEAANQELAAAPRSSFEKQLVSRQLGFDFGCGLNLNAFGRVAPLKSSGEANLCLQCRFNVLGIIELDFSFLNSLTSTISTHGVSVRDASILQSHLQGELETKAAQQKSSVQCQAAFANDQRCASSKFVNGQCRPTAIDCVKNNRNGPVLAQAFQSLFRSGGPSYCSICSGDKSCASPSAKARRSLPDSKKGDKPRCPSGLTACPISKTTEFTASTPYECIDTQQEINSCGGCVTLGNGTDCATLRGTGTSGCSSGKCTIFSCARGYLGFIETAWLGGEYCCDFL</sequence>
<feature type="region of interest" description="Disordered" evidence="1">
    <location>
        <begin position="264"/>
        <end position="284"/>
    </location>
</feature>
<accession>A0A2N5T400</accession>
<dbReference type="AlphaFoldDB" id="A0A2N5T400"/>
<dbReference type="EMBL" id="PGCI01000702">
    <property type="protein sequence ID" value="PLW20219.1"/>
    <property type="molecule type" value="Genomic_DNA"/>
</dbReference>
<evidence type="ECO:0000313" key="3">
    <source>
        <dbReference type="EMBL" id="PLW20219.1"/>
    </source>
</evidence>
<dbReference type="InterPro" id="IPR048661">
    <property type="entry name" value="CPL1-like"/>
</dbReference>
<dbReference type="Pfam" id="PF21671">
    <property type="entry name" value="CPL1-like"/>
    <property type="match status" value="1"/>
</dbReference>
<evidence type="ECO:0000313" key="4">
    <source>
        <dbReference type="Proteomes" id="UP000235392"/>
    </source>
</evidence>